<dbReference type="EMBL" id="UNQJ01000006">
    <property type="protein sequence ID" value="SYZ33304.1"/>
    <property type="molecule type" value="Genomic_DNA"/>
</dbReference>
<proteinExistence type="predicted"/>
<protein>
    <recommendedName>
        <fullName evidence="7">NnrS protein</fullName>
    </recommendedName>
</protein>
<sequence length="406" mass="42363">MPNAPSTPATASRPGPAPTGRLRRVLFLVPCGLSMLMGLDAALALLDLPAPLSGERFTSGHGMLMVIGFVGALVSLERSVSIRRWWAYAAPVAMALGCLLTLVAPLPVRADRAVMVAGCLAMCANYVVLWRRNREPLVAVQIGGGISALCGAVVWFGGVAIPGFIALLISFLALTVIAERLDLSRIGQLAWTPRRRLLHEDALVLLAVLAVLAGPATVLWPAAALPGYGLVLIALAVQSASGDVARRGITVPGPNRFMSVMILADYGWLAVTGLMLLRPALSGLRYDATLHAVFLGFIMSMVAAHASTILPGLLGIRMRFVPGFWGVGLVLHVSLAVRVTADLAGSESWRRMGGLGNVAALLGLVAVAIWSAVTKDPAETGQQPPRPAAQGGPGIPATTTTPRTNA</sequence>
<feature type="transmembrane region" description="Helical" evidence="2">
    <location>
        <begin position="289"/>
        <end position="313"/>
    </location>
</feature>
<name>A0A383S7C4_9ACTN</name>
<feature type="transmembrane region" description="Helical" evidence="2">
    <location>
        <begin position="58"/>
        <end position="76"/>
    </location>
</feature>
<feature type="transmembrane region" description="Helical" evidence="2">
    <location>
        <begin position="353"/>
        <end position="373"/>
    </location>
</feature>
<reference evidence="3 6" key="3">
    <citation type="submission" date="2018-10" db="EMBL/GenBank/DDBJ databases">
        <title>Propionibacterium australiense Genome Sequencing and Assembly.</title>
        <authorList>
            <person name="Bernier A.-M."/>
            <person name="Bernard K."/>
        </authorList>
    </citation>
    <scope>NUCLEOTIDE SEQUENCE [LARGE SCALE GENOMIC DNA]</scope>
    <source>
        <strain evidence="3 6">NML98A078</strain>
    </source>
</reference>
<dbReference type="Proteomes" id="UP000263928">
    <property type="component" value="Unassembled WGS sequence"/>
</dbReference>
<organism evidence="4 5">
    <name type="scientific">Propionibacterium australiense</name>
    <dbReference type="NCBI Taxonomy" id="119981"/>
    <lineage>
        <taxon>Bacteria</taxon>
        <taxon>Bacillati</taxon>
        <taxon>Actinomycetota</taxon>
        <taxon>Actinomycetes</taxon>
        <taxon>Propionibacteriales</taxon>
        <taxon>Propionibacteriaceae</taxon>
        <taxon>Propionibacterium</taxon>
    </lineage>
</organism>
<evidence type="ECO:0000313" key="5">
    <source>
        <dbReference type="Proteomes" id="UP000263928"/>
    </source>
</evidence>
<gene>
    <name evidence="3" type="ORF">D7U36_06010</name>
    <name evidence="4" type="ORF">PROPAUS_1223</name>
</gene>
<feature type="transmembrane region" description="Helical" evidence="2">
    <location>
        <begin position="25"/>
        <end position="46"/>
    </location>
</feature>
<keyword evidence="2" id="KW-1133">Transmembrane helix</keyword>
<dbReference type="EMBL" id="RCIW01000008">
    <property type="protein sequence ID" value="RLP10127.1"/>
    <property type="molecule type" value="Genomic_DNA"/>
</dbReference>
<keyword evidence="2" id="KW-0472">Membrane</keyword>
<feature type="transmembrane region" description="Helical" evidence="2">
    <location>
        <begin position="137"/>
        <end position="157"/>
    </location>
</feature>
<evidence type="ECO:0000256" key="1">
    <source>
        <dbReference type="SAM" id="MobiDB-lite"/>
    </source>
</evidence>
<feature type="region of interest" description="Disordered" evidence="1">
    <location>
        <begin position="377"/>
        <end position="406"/>
    </location>
</feature>
<evidence type="ECO:0000256" key="2">
    <source>
        <dbReference type="SAM" id="Phobius"/>
    </source>
</evidence>
<feature type="transmembrane region" description="Helical" evidence="2">
    <location>
        <begin position="163"/>
        <end position="181"/>
    </location>
</feature>
<feature type="transmembrane region" description="Helical" evidence="2">
    <location>
        <begin position="257"/>
        <end position="277"/>
    </location>
</feature>
<evidence type="ECO:0000313" key="4">
    <source>
        <dbReference type="EMBL" id="SYZ33304.1"/>
    </source>
</evidence>
<dbReference type="RefSeq" id="WP_119161657.1">
    <property type="nucleotide sequence ID" value="NZ_LR134442.1"/>
</dbReference>
<dbReference type="OrthoDB" id="9811974at2"/>
<reference evidence="4" key="1">
    <citation type="submission" date="2018-08" db="EMBL/GenBank/DDBJ databases">
        <authorList>
            <person name="Ferrada E.E."/>
            <person name="Latorre B.A."/>
        </authorList>
    </citation>
    <scope>NUCLEOTIDE SEQUENCE [LARGE SCALE GENOMIC DNA]</scope>
    <source>
        <strain evidence="4">Propionibacterium_australiense1</strain>
    </source>
</reference>
<feature type="transmembrane region" description="Helical" evidence="2">
    <location>
        <begin position="85"/>
        <end position="106"/>
    </location>
</feature>
<reference evidence="5" key="2">
    <citation type="submission" date="2018-08" db="EMBL/GenBank/DDBJ databases">
        <authorList>
            <person name="Hornung B."/>
        </authorList>
    </citation>
    <scope>NUCLEOTIDE SEQUENCE [LARGE SCALE GENOMIC DNA]</scope>
</reference>
<evidence type="ECO:0000313" key="3">
    <source>
        <dbReference type="EMBL" id="RLP10127.1"/>
    </source>
</evidence>
<keyword evidence="5" id="KW-1185">Reference proteome</keyword>
<keyword evidence="2" id="KW-0812">Transmembrane</keyword>
<accession>A0A383S7C4</accession>
<evidence type="ECO:0008006" key="7">
    <source>
        <dbReference type="Google" id="ProtNLM"/>
    </source>
</evidence>
<dbReference type="Proteomes" id="UP000279336">
    <property type="component" value="Unassembled WGS sequence"/>
</dbReference>
<feature type="compositionally biased region" description="Low complexity" evidence="1">
    <location>
        <begin position="395"/>
        <end position="406"/>
    </location>
</feature>
<feature type="transmembrane region" description="Helical" evidence="2">
    <location>
        <begin position="112"/>
        <end position="130"/>
    </location>
</feature>
<evidence type="ECO:0000313" key="6">
    <source>
        <dbReference type="Proteomes" id="UP000279336"/>
    </source>
</evidence>
<feature type="transmembrane region" description="Helical" evidence="2">
    <location>
        <begin position="320"/>
        <end position="341"/>
    </location>
</feature>
<feature type="transmembrane region" description="Helical" evidence="2">
    <location>
        <begin position="202"/>
        <end position="222"/>
    </location>
</feature>
<dbReference type="AlphaFoldDB" id="A0A383S7C4"/>